<name>A0A4Y3W9Q7_NITWI</name>
<comment type="caution">
    <text evidence="3">The sequence shown here is derived from an EMBL/GenBank/DDBJ whole genome shotgun (WGS) entry which is preliminary data.</text>
</comment>
<gene>
    <name evidence="3" type="ORF">NWI01_11600</name>
</gene>
<evidence type="ECO:0000313" key="4">
    <source>
        <dbReference type="Proteomes" id="UP000318825"/>
    </source>
</evidence>
<reference evidence="3 4" key="1">
    <citation type="submission" date="2019-06" db="EMBL/GenBank/DDBJ databases">
        <title>Whole genome shotgun sequence of Nitrobacter winogradskyi NBRC 14297.</title>
        <authorList>
            <person name="Hosoyama A."/>
            <person name="Uohara A."/>
            <person name="Ohji S."/>
            <person name="Ichikawa N."/>
        </authorList>
    </citation>
    <scope>NUCLEOTIDE SEQUENCE [LARGE SCALE GENOMIC DNA]</scope>
    <source>
        <strain evidence="3 4">NBRC 14297</strain>
    </source>
</reference>
<evidence type="ECO:0000259" key="1">
    <source>
        <dbReference type="Pfam" id="PF13362"/>
    </source>
</evidence>
<evidence type="ECO:0000313" key="3">
    <source>
        <dbReference type="EMBL" id="GEC15268.1"/>
    </source>
</evidence>
<dbReference type="InterPro" id="IPR006171">
    <property type="entry name" value="TOPRIM_dom"/>
</dbReference>
<dbReference type="EMBL" id="BJNF01000027">
    <property type="protein sequence ID" value="GEC15268.1"/>
    <property type="molecule type" value="Genomic_DNA"/>
</dbReference>
<organism evidence="3 4">
    <name type="scientific">Nitrobacter winogradskyi</name>
    <name type="common">Nitrobacter agilis</name>
    <dbReference type="NCBI Taxonomy" id="913"/>
    <lineage>
        <taxon>Bacteria</taxon>
        <taxon>Pseudomonadati</taxon>
        <taxon>Pseudomonadota</taxon>
        <taxon>Alphaproteobacteria</taxon>
        <taxon>Hyphomicrobiales</taxon>
        <taxon>Nitrobacteraceae</taxon>
        <taxon>Nitrobacter</taxon>
    </lineage>
</organism>
<dbReference type="Pfam" id="PF23639">
    <property type="entry name" value="DUF7146"/>
    <property type="match status" value="1"/>
</dbReference>
<feature type="domain" description="DUF7146" evidence="2">
    <location>
        <begin position="93"/>
        <end position="194"/>
    </location>
</feature>
<dbReference type="Pfam" id="PF13362">
    <property type="entry name" value="Toprim_3"/>
    <property type="match status" value="1"/>
</dbReference>
<accession>A0A4Y3W9Q7</accession>
<evidence type="ECO:0000259" key="2">
    <source>
        <dbReference type="Pfam" id="PF23639"/>
    </source>
</evidence>
<dbReference type="InterPro" id="IPR055570">
    <property type="entry name" value="DUF7146"/>
</dbReference>
<proteinExistence type="predicted"/>
<protein>
    <submittedName>
        <fullName evidence="3">Uncharacterized protein</fullName>
    </submittedName>
</protein>
<dbReference type="OrthoDB" id="34187at2"/>
<dbReference type="AlphaFoldDB" id="A0A4Y3W9Q7"/>
<sequence>MTLDIQSIARALGGKKTGQFTANVPGPGHRPGDRSLSITIKRGRLCVYSHAGNDWKECRDYVMDRLGIDRCSSRSQAAFTVVSQQEEDEDAKKKAKRAIEIWQGSVDPRGTIVEHYLREHRGLRLTDDIAGKVIRFHGSLWFDQSARLPGMICLLRDIKTNEPRAIHRTFLHRETAEKIDRRMLGPAKGTAIKFDPVSASGLMIGEGVETCLSAREAGLSEAVWALGSSVAIRTFPVIATISTLTIIQENDDTSRRDSAVCRDRYLKAGLPVNIVRSRIGNDLNDAWRAGRAG</sequence>
<dbReference type="Proteomes" id="UP000318825">
    <property type="component" value="Unassembled WGS sequence"/>
</dbReference>
<feature type="domain" description="Toprim" evidence="1">
    <location>
        <begin position="202"/>
        <end position="289"/>
    </location>
</feature>
<dbReference type="RefSeq" id="WP_141383000.1">
    <property type="nucleotide sequence ID" value="NZ_BJNF01000027.1"/>
</dbReference>